<comment type="catalytic activity">
    <reaction evidence="1 5 6">
        <text>[protein]-peptidylproline (omega=180) = [protein]-peptidylproline (omega=0)</text>
        <dbReference type="Rhea" id="RHEA:16237"/>
        <dbReference type="Rhea" id="RHEA-COMP:10747"/>
        <dbReference type="Rhea" id="RHEA-COMP:10748"/>
        <dbReference type="ChEBI" id="CHEBI:83833"/>
        <dbReference type="ChEBI" id="CHEBI:83834"/>
        <dbReference type="EC" id="5.2.1.8"/>
    </reaction>
</comment>
<dbReference type="Pfam" id="PF00254">
    <property type="entry name" value="FKBP_C"/>
    <property type="match status" value="1"/>
</dbReference>
<dbReference type="AlphaFoldDB" id="A0A1G5F355"/>
<dbReference type="RefSeq" id="WP_092210755.1">
    <property type="nucleotide sequence ID" value="NZ_FMUX01000007.1"/>
</dbReference>
<dbReference type="Gene3D" id="3.10.50.40">
    <property type="match status" value="1"/>
</dbReference>
<dbReference type="Gene3D" id="1.10.287.460">
    <property type="entry name" value="Peptidyl-prolyl cis-trans isomerase, FKBP-type, N-terminal domain"/>
    <property type="match status" value="1"/>
</dbReference>
<organism evidence="9 10">
    <name type="scientific">Desulfoluna spongiiphila</name>
    <dbReference type="NCBI Taxonomy" id="419481"/>
    <lineage>
        <taxon>Bacteria</taxon>
        <taxon>Pseudomonadati</taxon>
        <taxon>Thermodesulfobacteriota</taxon>
        <taxon>Desulfobacteria</taxon>
        <taxon>Desulfobacterales</taxon>
        <taxon>Desulfolunaceae</taxon>
        <taxon>Desulfoluna</taxon>
    </lineage>
</organism>
<dbReference type="PANTHER" id="PTHR43811:SF19">
    <property type="entry name" value="39 KDA FK506-BINDING NUCLEAR PROTEIN"/>
    <property type="match status" value="1"/>
</dbReference>
<dbReference type="PANTHER" id="PTHR43811">
    <property type="entry name" value="FKBP-TYPE PEPTIDYL-PROLYL CIS-TRANS ISOMERASE FKPA"/>
    <property type="match status" value="1"/>
</dbReference>
<keyword evidence="3 5" id="KW-0697">Rotamase</keyword>
<dbReference type="STRING" id="419481.SAMN05216233_107108"/>
<dbReference type="Proteomes" id="UP000198870">
    <property type="component" value="Unassembled WGS sequence"/>
</dbReference>
<dbReference type="FunFam" id="3.10.50.40:FF:000006">
    <property type="entry name" value="Peptidyl-prolyl cis-trans isomerase"/>
    <property type="match status" value="1"/>
</dbReference>
<dbReference type="EC" id="5.2.1.8" evidence="6"/>
<sequence>MKKSLISASLALLITLTLVTVTLAEEAKEGALKSFDEQIGYTIGMEIGTNLKSNALELDLDALIKGIQDGFHGNEQLMTSEEMMATKTKAIEKMQAKRIKMTVDNLEKANAFLAENKTKKGITTTESGLQYEVITKGKGDTPKASDKVKVHYRGMLLDGTVFDSSYKRNEPATFQVDRLIKGWTEALQIMTTGSKWKLYVPPALAYGANGNGPKIGPNEALIFEMELLEIVPSAE</sequence>
<dbReference type="InterPro" id="IPR001179">
    <property type="entry name" value="PPIase_FKBP_dom"/>
</dbReference>
<evidence type="ECO:0000256" key="7">
    <source>
        <dbReference type="SAM" id="SignalP"/>
    </source>
</evidence>
<dbReference type="InterPro" id="IPR036944">
    <property type="entry name" value="PPIase_FKBP_N_sf"/>
</dbReference>
<reference evidence="9 10" key="1">
    <citation type="submission" date="2016-10" db="EMBL/GenBank/DDBJ databases">
        <authorList>
            <person name="de Groot N.N."/>
        </authorList>
    </citation>
    <scope>NUCLEOTIDE SEQUENCE [LARGE SCALE GENOMIC DNA]</scope>
    <source>
        <strain evidence="9 10">AA1</strain>
    </source>
</reference>
<accession>A0A1G5F355</accession>
<evidence type="ECO:0000256" key="1">
    <source>
        <dbReference type="ARBA" id="ARBA00000971"/>
    </source>
</evidence>
<feature type="chain" id="PRO_5011700600" description="Peptidyl-prolyl cis-trans isomerase" evidence="7">
    <location>
        <begin position="25"/>
        <end position="235"/>
    </location>
</feature>
<name>A0A1G5F355_9BACT</name>
<evidence type="ECO:0000256" key="4">
    <source>
        <dbReference type="ARBA" id="ARBA00023235"/>
    </source>
</evidence>
<gene>
    <name evidence="9" type="ORF">SAMN05216233_107108</name>
</gene>
<evidence type="ECO:0000256" key="5">
    <source>
        <dbReference type="PROSITE-ProRule" id="PRU00277"/>
    </source>
</evidence>
<keyword evidence="4 5" id="KW-0413">Isomerase</keyword>
<dbReference type="InterPro" id="IPR046357">
    <property type="entry name" value="PPIase_dom_sf"/>
</dbReference>
<dbReference type="OrthoDB" id="9812109at2"/>
<feature type="domain" description="PPIase FKBP-type" evidence="8">
    <location>
        <begin position="145"/>
        <end position="231"/>
    </location>
</feature>
<dbReference type="GO" id="GO:0003755">
    <property type="term" value="F:peptidyl-prolyl cis-trans isomerase activity"/>
    <property type="evidence" value="ECO:0007669"/>
    <property type="project" value="UniProtKB-UniRule"/>
</dbReference>
<dbReference type="EMBL" id="FMUX01000007">
    <property type="protein sequence ID" value="SCY33679.1"/>
    <property type="molecule type" value="Genomic_DNA"/>
</dbReference>
<dbReference type="PROSITE" id="PS50059">
    <property type="entry name" value="FKBP_PPIASE"/>
    <property type="match status" value="1"/>
</dbReference>
<dbReference type="Pfam" id="PF01346">
    <property type="entry name" value="FKBP_N"/>
    <property type="match status" value="1"/>
</dbReference>
<evidence type="ECO:0000259" key="8">
    <source>
        <dbReference type="PROSITE" id="PS50059"/>
    </source>
</evidence>
<evidence type="ECO:0000313" key="10">
    <source>
        <dbReference type="Proteomes" id="UP000198870"/>
    </source>
</evidence>
<comment type="similarity">
    <text evidence="2 6">Belongs to the FKBP-type PPIase family.</text>
</comment>
<feature type="signal peptide" evidence="7">
    <location>
        <begin position="1"/>
        <end position="24"/>
    </location>
</feature>
<evidence type="ECO:0000256" key="6">
    <source>
        <dbReference type="RuleBase" id="RU003915"/>
    </source>
</evidence>
<dbReference type="InterPro" id="IPR000774">
    <property type="entry name" value="PPIase_FKBP_N"/>
</dbReference>
<evidence type="ECO:0000256" key="3">
    <source>
        <dbReference type="ARBA" id="ARBA00023110"/>
    </source>
</evidence>
<keyword evidence="7" id="KW-0732">Signal</keyword>
<evidence type="ECO:0000313" key="9">
    <source>
        <dbReference type="EMBL" id="SCY33679.1"/>
    </source>
</evidence>
<proteinExistence type="inferred from homology"/>
<dbReference type="GO" id="GO:0006457">
    <property type="term" value="P:protein folding"/>
    <property type="evidence" value="ECO:0007669"/>
    <property type="project" value="InterPro"/>
</dbReference>
<evidence type="ECO:0000256" key="2">
    <source>
        <dbReference type="ARBA" id="ARBA00006577"/>
    </source>
</evidence>
<dbReference type="SUPFAM" id="SSF54534">
    <property type="entry name" value="FKBP-like"/>
    <property type="match status" value="1"/>
</dbReference>
<keyword evidence="10" id="KW-1185">Reference proteome</keyword>
<protein>
    <recommendedName>
        <fullName evidence="6">Peptidyl-prolyl cis-trans isomerase</fullName>
        <ecNumber evidence="6">5.2.1.8</ecNumber>
    </recommendedName>
</protein>